<dbReference type="InterPro" id="IPR036047">
    <property type="entry name" value="F-box-like_dom_sf"/>
</dbReference>
<name>A0A2R6P289_9APHY</name>
<feature type="compositionally biased region" description="Acidic residues" evidence="1">
    <location>
        <begin position="467"/>
        <end position="491"/>
    </location>
</feature>
<proteinExistence type="predicted"/>
<feature type="compositionally biased region" description="Basic residues" evidence="1">
    <location>
        <begin position="448"/>
        <end position="461"/>
    </location>
</feature>
<evidence type="ECO:0000313" key="2">
    <source>
        <dbReference type="EMBL" id="PSR84204.1"/>
    </source>
</evidence>
<evidence type="ECO:0008006" key="4">
    <source>
        <dbReference type="Google" id="ProtNLM"/>
    </source>
</evidence>
<accession>A0A2R6P289</accession>
<protein>
    <recommendedName>
        <fullName evidence="4">F-box domain-containing protein</fullName>
    </recommendedName>
</protein>
<dbReference type="STRING" id="98765.A0A2R6P289"/>
<organism evidence="2 3">
    <name type="scientific">Hermanssonia centrifuga</name>
    <dbReference type="NCBI Taxonomy" id="98765"/>
    <lineage>
        <taxon>Eukaryota</taxon>
        <taxon>Fungi</taxon>
        <taxon>Dikarya</taxon>
        <taxon>Basidiomycota</taxon>
        <taxon>Agaricomycotina</taxon>
        <taxon>Agaricomycetes</taxon>
        <taxon>Polyporales</taxon>
        <taxon>Meruliaceae</taxon>
        <taxon>Hermanssonia</taxon>
    </lineage>
</organism>
<feature type="compositionally biased region" description="Acidic residues" evidence="1">
    <location>
        <begin position="356"/>
        <end position="378"/>
    </location>
</feature>
<evidence type="ECO:0000256" key="1">
    <source>
        <dbReference type="SAM" id="MobiDB-lite"/>
    </source>
</evidence>
<dbReference type="AlphaFoldDB" id="A0A2R6P289"/>
<evidence type="ECO:0000313" key="3">
    <source>
        <dbReference type="Proteomes" id="UP000186601"/>
    </source>
</evidence>
<sequence length="789" mass="87401">MPSSQAHSPFLNLPPELTELTLVFAVARGDVTSISAVAQTCQYMRSLVYGASDQHLWREVFLAAFDDPRLADRADKTDPYKAFRTNRTDCNETDELSREVAVVCEKSRDWGAEYRERVWSLKWFRDSSRVLQRDDGSTGSPEHLKPSTGKQPEVASNARALEALLSIIKTALPSPPTVVISFLPPNSPAIEATLSMSSSHPLPVFPPPPSSYSSFVRRGTALAMLGQPSLSNGTSVAGYPALIFGHDYSKNIRWLQAAVSKGYPHSLTLKISGRELPGGLQAVWNDEAQAREMRAFSKLICCTGFIPIPQEDKNTQENNVSTRGDEDTFIRSTDVIAEDGAMGTTLTYASTFSAESTDDEEEPEPPGQESEDSADDDEGPLKMTIRAQKRRARRVARMRVYNMRYLNMERHWGPFLLPESSTVLQEPGPDYLGPILELFVDHEAGHPNHPHHHHHHHHHHHDHGENDADQVNESDSDEESDDDDDDDDDDAVGAGPLLQFPPEPFGIIPTSNELRADWTYLAAARIVVEANLREAVSPELLSGLVWLDGLRRGSAPKAVVPEQLEWERSGMTETDDAISGWDWAGIAGEWKRCVCWMDYRDLVSKCPCKYSKHPCLLTNEKSPLEQNLTGTFEDPNLEEAVRIVPMRLRVVSYSRSSIPEYFHWPDIHVVGETSGPAGSGTIRQMKGTIGFIADGSIRWNLVSSANDTEPAEWVTEGVQIGEATSGMGVLGMWTGAQHERMDPLGKSQSGYGYNKTYVSLQVLSGHGKLAESLPVVHAVLFSIMQAIWI</sequence>
<feature type="region of interest" description="Disordered" evidence="1">
    <location>
        <begin position="443"/>
        <end position="502"/>
    </location>
</feature>
<feature type="region of interest" description="Disordered" evidence="1">
    <location>
        <begin position="352"/>
        <end position="389"/>
    </location>
</feature>
<feature type="region of interest" description="Disordered" evidence="1">
    <location>
        <begin position="131"/>
        <end position="154"/>
    </location>
</feature>
<dbReference type="OrthoDB" id="3226064at2759"/>
<keyword evidence="3" id="KW-1185">Reference proteome</keyword>
<reference evidence="2 3" key="1">
    <citation type="submission" date="2018-02" db="EMBL/GenBank/DDBJ databases">
        <title>Genome sequence of the basidiomycete white-rot fungus Phlebia centrifuga.</title>
        <authorList>
            <person name="Granchi Z."/>
            <person name="Peng M."/>
            <person name="de Vries R.P."/>
            <person name="Hilden K."/>
            <person name="Makela M.R."/>
            <person name="Grigoriev I."/>
            <person name="Riley R."/>
        </authorList>
    </citation>
    <scope>NUCLEOTIDE SEQUENCE [LARGE SCALE GENOMIC DNA]</scope>
    <source>
        <strain evidence="2 3">FBCC195</strain>
    </source>
</reference>
<dbReference type="SUPFAM" id="SSF81383">
    <property type="entry name" value="F-box domain"/>
    <property type="match status" value="1"/>
</dbReference>
<gene>
    <name evidence="2" type="ORF">PHLCEN_2v5492</name>
</gene>
<comment type="caution">
    <text evidence="2">The sequence shown here is derived from an EMBL/GenBank/DDBJ whole genome shotgun (WGS) entry which is preliminary data.</text>
</comment>
<dbReference type="Proteomes" id="UP000186601">
    <property type="component" value="Unassembled WGS sequence"/>
</dbReference>
<dbReference type="EMBL" id="MLYV02000540">
    <property type="protein sequence ID" value="PSR84204.1"/>
    <property type="molecule type" value="Genomic_DNA"/>
</dbReference>